<evidence type="ECO:0000313" key="1">
    <source>
        <dbReference type="EMBL" id="MCI3271044.1"/>
    </source>
</evidence>
<protein>
    <submittedName>
        <fullName evidence="1">PhiSA1p31-related protein</fullName>
    </submittedName>
</protein>
<dbReference type="EMBL" id="JALDAY010000002">
    <property type="protein sequence ID" value="MCI3271044.1"/>
    <property type="molecule type" value="Genomic_DNA"/>
</dbReference>
<comment type="caution">
    <text evidence="1">The sequence shown here is derived from an EMBL/GenBank/DDBJ whole genome shotgun (WGS) entry which is preliminary data.</text>
</comment>
<dbReference type="Proteomes" id="UP001165269">
    <property type="component" value="Unassembled WGS sequence"/>
</dbReference>
<sequence>MAEATKTTRTVTTTEERYTLDLSAQEFSYLKGVIGDLPTGDGDGASRRIWNAMQSPANGDMFEHQGVTYDLKAEYLDASGDRWKFTGARDTSGQPLISCLVEDTSEYQDWSLSRFVETYSYGSGIRRR</sequence>
<organism evidence="1 2">
    <name type="scientific">Streptomyces cylindrosporus</name>
    <dbReference type="NCBI Taxonomy" id="2927583"/>
    <lineage>
        <taxon>Bacteria</taxon>
        <taxon>Bacillati</taxon>
        <taxon>Actinomycetota</taxon>
        <taxon>Actinomycetes</taxon>
        <taxon>Kitasatosporales</taxon>
        <taxon>Streptomycetaceae</taxon>
        <taxon>Streptomyces</taxon>
    </lineage>
</organism>
<reference evidence="1" key="1">
    <citation type="submission" date="2022-03" db="EMBL/GenBank/DDBJ databases">
        <title>Streptomyces 7R015 and 7R016 isolated from Barleria lupulina in Thailand.</title>
        <authorList>
            <person name="Kanchanasin P."/>
            <person name="Phongsopitanun W."/>
            <person name="Tanasupawat S."/>
        </authorList>
    </citation>
    <scope>NUCLEOTIDE SEQUENCE</scope>
    <source>
        <strain evidence="1">7R015</strain>
    </source>
</reference>
<name>A0ABS9Y1G2_9ACTN</name>
<evidence type="ECO:0000313" key="2">
    <source>
        <dbReference type="Proteomes" id="UP001165269"/>
    </source>
</evidence>
<dbReference type="NCBIfam" id="NF038082">
    <property type="entry name" value="phiSA1p31"/>
    <property type="match status" value="1"/>
</dbReference>
<accession>A0ABS9Y1G2</accession>
<dbReference type="RefSeq" id="WP_242762845.1">
    <property type="nucleotide sequence ID" value="NZ_JALDAY010000002.1"/>
</dbReference>
<keyword evidence="2" id="KW-1185">Reference proteome</keyword>
<proteinExistence type="predicted"/>
<gene>
    <name evidence="1" type="ORF">MQP27_07955</name>
</gene>